<dbReference type="Gene3D" id="3.10.20.30">
    <property type="match status" value="1"/>
</dbReference>
<dbReference type="NCBIfam" id="NF041918">
    <property type="entry name" value="SAMP1"/>
    <property type="match status" value="1"/>
</dbReference>
<evidence type="ECO:0000313" key="3">
    <source>
        <dbReference type="Proteomes" id="UP000070163"/>
    </source>
</evidence>
<name>A0A133UA97_9EURY</name>
<dbReference type="CDD" id="cd17505">
    <property type="entry name" value="Ubl_SAMP1_like"/>
    <property type="match status" value="1"/>
</dbReference>
<accession>A0A133UA97</accession>
<dbReference type="PANTHER" id="PTHR38031">
    <property type="entry name" value="SULFUR CARRIER PROTEIN SLR0821-RELATED"/>
    <property type="match status" value="1"/>
</dbReference>
<comment type="caution">
    <text evidence="2">The sequence shown here is derived from an EMBL/GenBank/DDBJ whole genome shotgun (WGS) entry which is preliminary data.</text>
</comment>
<protein>
    <recommendedName>
        <fullName evidence="4">MoaD family protein</fullName>
    </recommendedName>
</protein>
<dbReference type="InterPro" id="IPR003749">
    <property type="entry name" value="ThiS/MoaD-like"/>
</dbReference>
<keyword evidence="3" id="KW-1185">Reference proteome</keyword>
<feature type="coiled-coil region" evidence="1">
    <location>
        <begin position="24"/>
        <end position="51"/>
    </location>
</feature>
<dbReference type="EMBL" id="LHXJ01000020">
    <property type="protein sequence ID" value="KXA91122.1"/>
    <property type="molecule type" value="Genomic_DNA"/>
</dbReference>
<evidence type="ECO:0000256" key="1">
    <source>
        <dbReference type="SAM" id="Coils"/>
    </source>
</evidence>
<dbReference type="InterPro" id="IPR052045">
    <property type="entry name" value="Sulfur_Carrier/Prot_Modifier"/>
</dbReference>
<gene>
    <name evidence="2" type="ORF">AKJ57_02375</name>
</gene>
<organism evidence="2 3">
    <name type="scientific">candidate division MSBL1 archaeon SCGC-AAA259A05</name>
    <dbReference type="NCBI Taxonomy" id="1698259"/>
    <lineage>
        <taxon>Archaea</taxon>
        <taxon>Methanobacteriati</taxon>
        <taxon>Methanobacteriota</taxon>
        <taxon>candidate division MSBL1</taxon>
    </lineage>
</organism>
<dbReference type="PANTHER" id="PTHR38031:SF1">
    <property type="entry name" value="SULFUR CARRIER PROTEIN CYSO"/>
    <property type="match status" value="1"/>
</dbReference>
<reference evidence="2 3" key="1">
    <citation type="journal article" date="2016" name="Sci. Rep.">
        <title>Metabolic traits of an uncultured archaeal lineage -MSBL1- from brine pools of the Red Sea.</title>
        <authorList>
            <person name="Mwirichia R."/>
            <person name="Alam I."/>
            <person name="Rashid M."/>
            <person name="Vinu M."/>
            <person name="Ba-Alawi W."/>
            <person name="Anthony Kamau A."/>
            <person name="Kamanda Ngugi D."/>
            <person name="Goker M."/>
            <person name="Klenk H.P."/>
            <person name="Bajic V."/>
            <person name="Stingl U."/>
        </authorList>
    </citation>
    <scope>NUCLEOTIDE SEQUENCE [LARGE SCALE GENOMIC DNA]</scope>
    <source>
        <strain evidence="2">SCGC-AAA259A05</strain>
    </source>
</reference>
<dbReference type="InterPro" id="IPR010038">
    <property type="entry name" value="MoaD_arc-typ"/>
</dbReference>
<dbReference type="NCBIfam" id="TIGR01687">
    <property type="entry name" value="moaD_arch"/>
    <property type="match status" value="1"/>
</dbReference>
<dbReference type="InterPro" id="IPR012675">
    <property type="entry name" value="Beta-grasp_dom_sf"/>
</dbReference>
<keyword evidence="1" id="KW-0175">Coiled coil</keyword>
<evidence type="ECO:0008006" key="4">
    <source>
        <dbReference type="Google" id="ProtNLM"/>
    </source>
</evidence>
<evidence type="ECO:0000313" key="2">
    <source>
        <dbReference type="EMBL" id="KXA91122.1"/>
    </source>
</evidence>
<dbReference type="InterPro" id="IPR054834">
    <property type="entry name" value="SAMP1_3"/>
</dbReference>
<dbReference type="Pfam" id="PF02597">
    <property type="entry name" value="ThiS"/>
    <property type="match status" value="1"/>
</dbReference>
<dbReference type="AlphaFoldDB" id="A0A133UA97"/>
<dbReference type="SUPFAM" id="SSF54285">
    <property type="entry name" value="MoaD/ThiS"/>
    <property type="match status" value="1"/>
</dbReference>
<proteinExistence type="predicted"/>
<dbReference type="InterPro" id="IPR016155">
    <property type="entry name" value="Mopterin_synth/thiamin_S_b"/>
</dbReference>
<sequence>MSVEVRFFANFREILGYKEIDVSVGTVRELLERLSDENKELAEKLFKDKEKLELNKSVNIMVNGRSTEHLDGIDTELGEGDTVAVFPPVAGG</sequence>
<dbReference type="Proteomes" id="UP000070163">
    <property type="component" value="Unassembled WGS sequence"/>
</dbReference>